<protein>
    <recommendedName>
        <fullName evidence="2">DUF2062 domain-containing protein</fullName>
    </recommendedName>
</protein>
<gene>
    <name evidence="3" type="ORF">SAMN02982931_03207</name>
</gene>
<organism evidence="3 4">
    <name type="scientific">Bauldia litoralis</name>
    <dbReference type="NCBI Taxonomy" id="665467"/>
    <lineage>
        <taxon>Bacteria</taxon>
        <taxon>Pseudomonadati</taxon>
        <taxon>Pseudomonadota</taxon>
        <taxon>Alphaproteobacteria</taxon>
        <taxon>Hyphomicrobiales</taxon>
        <taxon>Kaistiaceae</taxon>
        <taxon>Bauldia</taxon>
    </lineage>
</organism>
<evidence type="ECO:0000256" key="1">
    <source>
        <dbReference type="SAM" id="Phobius"/>
    </source>
</evidence>
<evidence type="ECO:0000313" key="4">
    <source>
        <dbReference type="Proteomes" id="UP000199071"/>
    </source>
</evidence>
<feature type="transmembrane region" description="Helical" evidence="1">
    <location>
        <begin position="139"/>
        <end position="162"/>
    </location>
</feature>
<dbReference type="OrthoDB" id="7360463at2"/>
<keyword evidence="1" id="KW-1133">Transmembrane helix</keyword>
<feature type="transmembrane region" description="Helical" evidence="1">
    <location>
        <begin position="64"/>
        <end position="86"/>
    </location>
</feature>
<dbReference type="PANTHER" id="PTHR40547:SF1">
    <property type="entry name" value="SLL0298 PROTEIN"/>
    <property type="match status" value="1"/>
</dbReference>
<keyword evidence="4" id="KW-1185">Reference proteome</keyword>
<feature type="transmembrane region" description="Helical" evidence="1">
    <location>
        <begin position="36"/>
        <end position="58"/>
    </location>
</feature>
<dbReference type="Pfam" id="PF09835">
    <property type="entry name" value="DUF2062"/>
    <property type="match status" value="1"/>
</dbReference>
<keyword evidence="1" id="KW-0812">Transmembrane</keyword>
<evidence type="ECO:0000259" key="2">
    <source>
        <dbReference type="Pfam" id="PF09835"/>
    </source>
</evidence>
<evidence type="ECO:0000313" key="3">
    <source>
        <dbReference type="EMBL" id="SDB41914.1"/>
    </source>
</evidence>
<name>A0A1G6D9Q0_9HYPH</name>
<dbReference type="PANTHER" id="PTHR40547">
    <property type="entry name" value="SLL0298 PROTEIN"/>
    <property type="match status" value="1"/>
</dbReference>
<dbReference type="InterPro" id="IPR018639">
    <property type="entry name" value="DUF2062"/>
</dbReference>
<sequence>MLFRRRTPPSRTEKLRVAVWPRQSWKRSLKYFGKRVLRLSASPHAIAAGFACGVLVSWTPLFGFHFLMAMAVAMIVGGNVLAALFGTVVGNPLTFPLMWWASYSVGHWILGHGGRPPPPLHADLFHAPWAEIMRVLRPMLVGALPLGVVSGAIAYFIVRAAVRAYQAARRERLAARHRPEAGHAPSEVPGE</sequence>
<reference evidence="3 4" key="1">
    <citation type="submission" date="2016-10" db="EMBL/GenBank/DDBJ databases">
        <authorList>
            <person name="de Groot N.N."/>
        </authorList>
    </citation>
    <scope>NUCLEOTIDE SEQUENCE [LARGE SCALE GENOMIC DNA]</scope>
    <source>
        <strain evidence="3 4">ATCC 35022</strain>
    </source>
</reference>
<dbReference type="AlphaFoldDB" id="A0A1G6D9Q0"/>
<dbReference type="STRING" id="665467.SAMN02982931_03207"/>
<dbReference type="Proteomes" id="UP000199071">
    <property type="component" value="Unassembled WGS sequence"/>
</dbReference>
<dbReference type="EMBL" id="FMXQ01000006">
    <property type="protein sequence ID" value="SDB41914.1"/>
    <property type="molecule type" value="Genomic_DNA"/>
</dbReference>
<keyword evidence="1" id="KW-0472">Membrane</keyword>
<feature type="domain" description="DUF2062" evidence="2">
    <location>
        <begin position="27"/>
        <end position="170"/>
    </location>
</feature>
<accession>A0A1G6D9Q0</accession>
<proteinExistence type="predicted"/>
<feature type="transmembrane region" description="Helical" evidence="1">
    <location>
        <begin position="93"/>
        <end position="110"/>
    </location>
</feature>